<dbReference type="GO" id="GO:0006515">
    <property type="term" value="P:protein quality control for misfolded or incompletely synthesized proteins"/>
    <property type="evidence" value="ECO:0007669"/>
    <property type="project" value="TreeGrafter"/>
</dbReference>
<dbReference type="GO" id="GO:0005759">
    <property type="term" value="C:mitochondrial matrix"/>
    <property type="evidence" value="ECO:0007669"/>
    <property type="project" value="TreeGrafter"/>
</dbReference>
<dbReference type="GO" id="GO:0007005">
    <property type="term" value="P:mitochondrion organization"/>
    <property type="evidence" value="ECO:0007669"/>
    <property type="project" value="TreeGrafter"/>
</dbReference>
<dbReference type="InterPro" id="IPR003111">
    <property type="entry name" value="Lon_prtase_N"/>
</dbReference>
<protein>
    <recommendedName>
        <fullName evidence="2">Lon N-terminal domain-containing protein</fullName>
    </recommendedName>
</protein>
<dbReference type="GO" id="GO:0051131">
    <property type="term" value="P:chaperone-mediated protein complex assembly"/>
    <property type="evidence" value="ECO:0007669"/>
    <property type="project" value="TreeGrafter"/>
</dbReference>
<proteinExistence type="predicted"/>
<sequence>MNGKWIVDDNWEYSGHTRHMGDFNYPRLAYFGAAISGSNKVQCQQVLEELDVYKQLRLSLELLKKETEIHRIQESIAKAIEEKISTEQCHYLLNEQYKAIKKDMSMGTSWNILVQLLVFLLVIHQ</sequence>
<dbReference type="EMBL" id="CAKMRJ010005745">
    <property type="protein sequence ID" value="CAH1452323.1"/>
    <property type="molecule type" value="Genomic_DNA"/>
</dbReference>
<dbReference type="PANTHER" id="PTHR43718">
    <property type="entry name" value="LON PROTEASE"/>
    <property type="match status" value="1"/>
</dbReference>
<reference evidence="3 4" key="1">
    <citation type="submission" date="2022-01" db="EMBL/GenBank/DDBJ databases">
        <authorList>
            <person name="Xiong W."/>
            <person name="Schranz E."/>
        </authorList>
    </citation>
    <scope>NUCLEOTIDE SEQUENCE [LARGE SCALE GENOMIC DNA]</scope>
</reference>
<gene>
    <name evidence="3" type="ORF">LVIROSA_LOCUS37627</name>
</gene>
<dbReference type="GO" id="GO:0005524">
    <property type="term" value="F:ATP binding"/>
    <property type="evidence" value="ECO:0007669"/>
    <property type="project" value="InterPro"/>
</dbReference>
<dbReference type="Pfam" id="PF02190">
    <property type="entry name" value="LON_substr_bdg"/>
    <property type="match status" value="1"/>
</dbReference>
<dbReference type="Gene3D" id="1.20.58.1480">
    <property type="match status" value="1"/>
</dbReference>
<dbReference type="GO" id="GO:0004252">
    <property type="term" value="F:serine-type endopeptidase activity"/>
    <property type="evidence" value="ECO:0007669"/>
    <property type="project" value="InterPro"/>
</dbReference>
<dbReference type="GO" id="GO:0003697">
    <property type="term" value="F:single-stranded DNA binding"/>
    <property type="evidence" value="ECO:0007669"/>
    <property type="project" value="TreeGrafter"/>
</dbReference>
<evidence type="ECO:0000259" key="2">
    <source>
        <dbReference type="Pfam" id="PF02190"/>
    </source>
</evidence>
<evidence type="ECO:0000313" key="3">
    <source>
        <dbReference type="EMBL" id="CAH1452323.1"/>
    </source>
</evidence>
<feature type="transmembrane region" description="Helical" evidence="1">
    <location>
        <begin position="104"/>
        <end position="123"/>
    </location>
</feature>
<comment type="caution">
    <text evidence="3">The sequence shown here is derived from an EMBL/GenBank/DDBJ whole genome shotgun (WGS) entry which is preliminary data.</text>
</comment>
<keyword evidence="4" id="KW-1185">Reference proteome</keyword>
<dbReference type="AlphaFoldDB" id="A0AAU9PR25"/>
<dbReference type="Proteomes" id="UP001157418">
    <property type="component" value="Unassembled WGS sequence"/>
</dbReference>
<accession>A0AAU9PR25</accession>
<dbReference type="InterPro" id="IPR027065">
    <property type="entry name" value="Lon_Prtase"/>
</dbReference>
<keyword evidence="1" id="KW-1133">Transmembrane helix</keyword>
<feature type="domain" description="Lon N-terminal" evidence="2">
    <location>
        <begin position="18"/>
        <end position="65"/>
    </location>
</feature>
<keyword evidence="1" id="KW-0812">Transmembrane</keyword>
<keyword evidence="1" id="KW-0472">Membrane</keyword>
<organism evidence="3 4">
    <name type="scientific">Lactuca virosa</name>
    <dbReference type="NCBI Taxonomy" id="75947"/>
    <lineage>
        <taxon>Eukaryota</taxon>
        <taxon>Viridiplantae</taxon>
        <taxon>Streptophyta</taxon>
        <taxon>Embryophyta</taxon>
        <taxon>Tracheophyta</taxon>
        <taxon>Spermatophyta</taxon>
        <taxon>Magnoliopsida</taxon>
        <taxon>eudicotyledons</taxon>
        <taxon>Gunneridae</taxon>
        <taxon>Pentapetalae</taxon>
        <taxon>asterids</taxon>
        <taxon>campanulids</taxon>
        <taxon>Asterales</taxon>
        <taxon>Asteraceae</taxon>
        <taxon>Cichorioideae</taxon>
        <taxon>Cichorieae</taxon>
        <taxon>Lactucinae</taxon>
        <taxon>Lactuca</taxon>
    </lineage>
</organism>
<evidence type="ECO:0000313" key="4">
    <source>
        <dbReference type="Proteomes" id="UP001157418"/>
    </source>
</evidence>
<dbReference type="PANTHER" id="PTHR43718:SF2">
    <property type="entry name" value="LON PROTEASE HOMOLOG, MITOCHONDRIAL"/>
    <property type="match status" value="1"/>
</dbReference>
<evidence type="ECO:0000256" key="1">
    <source>
        <dbReference type="SAM" id="Phobius"/>
    </source>
</evidence>
<name>A0AAU9PR25_9ASTR</name>
<dbReference type="GO" id="GO:0004176">
    <property type="term" value="F:ATP-dependent peptidase activity"/>
    <property type="evidence" value="ECO:0007669"/>
    <property type="project" value="InterPro"/>
</dbReference>